<evidence type="ECO:0000256" key="8">
    <source>
        <dbReference type="ARBA" id="ARBA00023010"/>
    </source>
</evidence>
<dbReference type="EMBL" id="JBFOLJ010000002">
    <property type="protein sequence ID" value="KAL2553005.1"/>
    <property type="molecule type" value="Genomic_DNA"/>
</dbReference>
<dbReference type="PANTHER" id="PTHR10485:SF0">
    <property type="entry name" value="AT05822P-RELATED"/>
    <property type="match status" value="1"/>
</dbReference>
<keyword evidence="8" id="KW-0811">Translocation</keyword>
<accession>A0ABD1WTG8</accession>
<evidence type="ECO:0000256" key="7">
    <source>
        <dbReference type="ARBA" id="ARBA00022989"/>
    </source>
</evidence>
<evidence type="ECO:0000256" key="1">
    <source>
        <dbReference type="ARBA" id="ARBA00004448"/>
    </source>
</evidence>
<comment type="caution">
    <text evidence="12">The sequence shown here is derived from an EMBL/GenBank/DDBJ whole genome shotgun (WGS) entry which is preliminary data.</text>
</comment>
<keyword evidence="9" id="KW-0496">Mitochondrion</keyword>
<dbReference type="GO" id="GO:0005743">
    <property type="term" value="C:mitochondrial inner membrane"/>
    <property type="evidence" value="ECO:0007669"/>
    <property type="project" value="UniProtKB-SubCell"/>
</dbReference>
<feature type="region of interest" description="Disordered" evidence="11">
    <location>
        <begin position="139"/>
        <end position="163"/>
    </location>
</feature>
<evidence type="ECO:0000256" key="11">
    <source>
        <dbReference type="SAM" id="MobiDB-lite"/>
    </source>
</evidence>
<evidence type="ECO:0000256" key="2">
    <source>
        <dbReference type="ARBA" id="ARBA00008444"/>
    </source>
</evidence>
<comment type="subcellular location">
    <subcellularLocation>
        <location evidence="1">Mitochondrion inner membrane</location>
        <topology evidence="1">Multi-pass membrane protein</topology>
    </subcellularLocation>
</comment>
<dbReference type="Pfam" id="PF02466">
    <property type="entry name" value="Tim17"/>
    <property type="match status" value="1"/>
</dbReference>
<keyword evidence="7" id="KW-1133">Transmembrane helix</keyword>
<feature type="compositionally biased region" description="Basic and acidic residues" evidence="11">
    <location>
        <begin position="150"/>
        <end position="162"/>
    </location>
</feature>
<organism evidence="12 13">
    <name type="scientific">Forsythia ovata</name>
    <dbReference type="NCBI Taxonomy" id="205694"/>
    <lineage>
        <taxon>Eukaryota</taxon>
        <taxon>Viridiplantae</taxon>
        <taxon>Streptophyta</taxon>
        <taxon>Embryophyta</taxon>
        <taxon>Tracheophyta</taxon>
        <taxon>Spermatophyta</taxon>
        <taxon>Magnoliopsida</taxon>
        <taxon>eudicotyledons</taxon>
        <taxon>Gunneridae</taxon>
        <taxon>Pentapetalae</taxon>
        <taxon>asterids</taxon>
        <taxon>lamiids</taxon>
        <taxon>Lamiales</taxon>
        <taxon>Oleaceae</taxon>
        <taxon>Forsythieae</taxon>
        <taxon>Forsythia</taxon>
    </lineage>
</organism>
<name>A0ABD1WTG8_9LAMI</name>
<keyword evidence="4" id="KW-0812">Transmembrane</keyword>
<evidence type="ECO:0000313" key="13">
    <source>
        <dbReference type="Proteomes" id="UP001604277"/>
    </source>
</evidence>
<comment type="similarity">
    <text evidence="2">Belongs to the Tim17/Tim22/Tim23 family.</text>
</comment>
<dbReference type="AlphaFoldDB" id="A0ABD1WTG8"/>
<evidence type="ECO:0000256" key="3">
    <source>
        <dbReference type="ARBA" id="ARBA00022448"/>
    </source>
</evidence>
<keyword evidence="10" id="KW-0472">Membrane</keyword>
<evidence type="ECO:0000256" key="5">
    <source>
        <dbReference type="ARBA" id="ARBA00022792"/>
    </source>
</evidence>
<keyword evidence="6" id="KW-0653">Protein transport</keyword>
<proteinExistence type="inferred from homology"/>
<evidence type="ECO:0000256" key="10">
    <source>
        <dbReference type="ARBA" id="ARBA00023136"/>
    </source>
</evidence>
<dbReference type="GO" id="GO:0015031">
    <property type="term" value="P:protein transport"/>
    <property type="evidence" value="ECO:0007669"/>
    <property type="project" value="UniProtKB-KW"/>
</dbReference>
<evidence type="ECO:0000256" key="4">
    <source>
        <dbReference type="ARBA" id="ARBA00022692"/>
    </source>
</evidence>
<evidence type="ECO:0000256" key="9">
    <source>
        <dbReference type="ARBA" id="ARBA00023128"/>
    </source>
</evidence>
<evidence type="ECO:0000256" key="6">
    <source>
        <dbReference type="ARBA" id="ARBA00022927"/>
    </source>
</evidence>
<keyword evidence="3" id="KW-0813">Transport</keyword>
<reference evidence="13" key="1">
    <citation type="submission" date="2024-07" db="EMBL/GenBank/DDBJ databases">
        <title>Two chromosome-level genome assemblies of Korean endemic species Abeliophyllum distichum and Forsythia ovata (Oleaceae).</title>
        <authorList>
            <person name="Jang H."/>
        </authorList>
    </citation>
    <scope>NUCLEOTIDE SEQUENCE [LARGE SCALE GENOMIC DNA]</scope>
</reference>
<gene>
    <name evidence="12" type="ORF">Fot_06624</name>
</gene>
<keyword evidence="13" id="KW-1185">Reference proteome</keyword>
<keyword evidence="5" id="KW-0999">Mitochondrion inner membrane</keyword>
<evidence type="ECO:0000313" key="12">
    <source>
        <dbReference type="EMBL" id="KAL2553005.1"/>
    </source>
</evidence>
<dbReference type="PANTHER" id="PTHR10485">
    <property type="entry name" value="MITOCHONDRIAL IMPORT INNER MEMBRANE TRANSLOCASE SUBUNIT TIM-17"/>
    <property type="match status" value="1"/>
</dbReference>
<dbReference type="Proteomes" id="UP001604277">
    <property type="component" value="Unassembled WGS sequence"/>
</dbReference>
<protein>
    <submittedName>
        <fullName evidence="12">Mitochondrial import inner membrane translocase subunit TIM17-2</fullName>
    </submittedName>
</protein>
<sequence>MPTPEISHEPCSDDLLESIGTGFVTGTVGGSAFHFFKNIYNSPKGRRLIGGTQAVRTNGLRLGGVLAVWCGLSYVLECSIEHVRQKKDPWNCMFGSAVAAGSLQMRKGLGPASRWTLFAGVFGLLEGASEYIEIEPPQIDSKLPRFGGSDIEKKKDEKEKKKSGGIKTILESFKLK</sequence>